<keyword evidence="1" id="KW-0902">Two-component regulatory system</keyword>
<protein>
    <submittedName>
        <fullName evidence="4">HPt (Histidine-containing phosphotransfer) domain-containing protein</fullName>
    </submittedName>
</protein>
<dbReference type="InterPro" id="IPR036641">
    <property type="entry name" value="HPT_dom_sf"/>
</dbReference>
<gene>
    <name evidence="4" type="ORF">HNQ99_000823</name>
</gene>
<evidence type="ECO:0000313" key="5">
    <source>
        <dbReference type="Proteomes" id="UP000575068"/>
    </source>
</evidence>
<dbReference type="Gene3D" id="1.20.120.160">
    <property type="entry name" value="HPT domain"/>
    <property type="match status" value="1"/>
</dbReference>
<dbReference type="AlphaFoldDB" id="A0A840HRI3"/>
<feature type="domain" description="HPt" evidence="3">
    <location>
        <begin position="16"/>
        <end position="116"/>
    </location>
</feature>
<reference evidence="4 5" key="1">
    <citation type="submission" date="2020-08" db="EMBL/GenBank/DDBJ databases">
        <title>Genomic Encyclopedia of Type Strains, Phase IV (KMG-IV): sequencing the most valuable type-strain genomes for metagenomic binning, comparative biology and taxonomic classification.</title>
        <authorList>
            <person name="Goeker M."/>
        </authorList>
    </citation>
    <scope>NUCLEOTIDE SEQUENCE [LARGE SCALE GENOMIC DNA]</scope>
    <source>
        <strain evidence="4 5">DSM 7465</strain>
    </source>
</reference>
<keyword evidence="2" id="KW-0597">Phosphoprotein</keyword>
<dbReference type="GO" id="GO:0004672">
    <property type="term" value="F:protein kinase activity"/>
    <property type="evidence" value="ECO:0007669"/>
    <property type="project" value="UniProtKB-ARBA"/>
</dbReference>
<dbReference type="PROSITE" id="PS50894">
    <property type="entry name" value="HPT"/>
    <property type="match status" value="1"/>
</dbReference>
<comment type="caution">
    <text evidence="4">The sequence shown here is derived from an EMBL/GenBank/DDBJ whole genome shotgun (WGS) entry which is preliminary data.</text>
</comment>
<dbReference type="RefSeq" id="WP_184474357.1">
    <property type="nucleotide sequence ID" value="NZ_JACHOV010000002.1"/>
</dbReference>
<proteinExistence type="predicted"/>
<keyword evidence="5" id="KW-1185">Reference proteome</keyword>
<feature type="modified residue" description="Phosphohistidine" evidence="2">
    <location>
        <position position="55"/>
    </location>
</feature>
<sequence>MIKLDWERALENVDGSEDLLLELAKVFIESSPDMMQQAREAINSGDAGALHRAAHNIKGSARIFAVGDAVDEAMRLEVMGAEGDLRDAEECFAALDKTVAQLTAVLKELIGQAGAGEKKKL</sequence>
<dbReference type="Pfam" id="PF01627">
    <property type="entry name" value="Hpt"/>
    <property type="match status" value="1"/>
</dbReference>
<dbReference type="SUPFAM" id="SSF47226">
    <property type="entry name" value="Histidine-containing phosphotransfer domain, HPT domain"/>
    <property type="match status" value="1"/>
</dbReference>
<evidence type="ECO:0000256" key="2">
    <source>
        <dbReference type="PROSITE-ProRule" id="PRU00110"/>
    </source>
</evidence>
<dbReference type="SMART" id="SM00073">
    <property type="entry name" value="HPT"/>
    <property type="match status" value="1"/>
</dbReference>
<evidence type="ECO:0000259" key="3">
    <source>
        <dbReference type="PROSITE" id="PS50894"/>
    </source>
</evidence>
<name>A0A840HRI3_9SPHN</name>
<evidence type="ECO:0000313" key="4">
    <source>
        <dbReference type="EMBL" id="MBB4640535.1"/>
    </source>
</evidence>
<accession>A0A840HRI3</accession>
<dbReference type="GO" id="GO:0000160">
    <property type="term" value="P:phosphorelay signal transduction system"/>
    <property type="evidence" value="ECO:0007669"/>
    <property type="project" value="UniProtKB-KW"/>
</dbReference>
<dbReference type="InterPro" id="IPR008207">
    <property type="entry name" value="Sig_transdc_His_kin_Hpt_dom"/>
</dbReference>
<evidence type="ECO:0000256" key="1">
    <source>
        <dbReference type="ARBA" id="ARBA00023012"/>
    </source>
</evidence>
<organism evidence="4 5">
    <name type="scientific">Rhizorhapis suberifaciens</name>
    <name type="common">corky root of lettuce</name>
    <dbReference type="NCBI Taxonomy" id="13656"/>
    <lineage>
        <taxon>Bacteria</taxon>
        <taxon>Pseudomonadati</taxon>
        <taxon>Pseudomonadota</taxon>
        <taxon>Alphaproteobacteria</taxon>
        <taxon>Sphingomonadales</taxon>
        <taxon>Sphingomonadaceae</taxon>
        <taxon>Rhizorhapis</taxon>
    </lineage>
</organism>
<dbReference type="Proteomes" id="UP000575068">
    <property type="component" value="Unassembled WGS sequence"/>
</dbReference>
<dbReference type="EMBL" id="JACHOV010000002">
    <property type="protein sequence ID" value="MBB4640535.1"/>
    <property type="molecule type" value="Genomic_DNA"/>
</dbReference>